<name>A0ABM5EZM7_9SAUR</name>
<keyword evidence="7" id="KW-1185">Reference proteome</keyword>
<dbReference type="InterPro" id="IPR050111">
    <property type="entry name" value="C-type_lectin/snaclec_domain"/>
</dbReference>
<keyword evidence="4" id="KW-0812">Transmembrane</keyword>
<keyword evidence="2" id="KW-0964">Secreted</keyword>
<feature type="transmembrane region" description="Helical" evidence="4">
    <location>
        <begin position="179"/>
        <end position="202"/>
    </location>
</feature>
<evidence type="ECO:0000256" key="1">
    <source>
        <dbReference type="ARBA" id="ARBA00004613"/>
    </source>
</evidence>
<gene>
    <name evidence="8" type="primary">CD302</name>
</gene>
<organism evidence="7 8">
    <name type="scientific">Pogona vitticeps</name>
    <name type="common">central bearded dragon</name>
    <dbReference type="NCBI Taxonomy" id="103695"/>
    <lineage>
        <taxon>Eukaryota</taxon>
        <taxon>Metazoa</taxon>
        <taxon>Chordata</taxon>
        <taxon>Craniata</taxon>
        <taxon>Vertebrata</taxon>
        <taxon>Euteleostomi</taxon>
        <taxon>Lepidosauria</taxon>
        <taxon>Squamata</taxon>
        <taxon>Bifurcata</taxon>
        <taxon>Unidentata</taxon>
        <taxon>Episquamata</taxon>
        <taxon>Toxicofera</taxon>
        <taxon>Iguania</taxon>
        <taxon>Acrodonta</taxon>
        <taxon>Agamidae</taxon>
        <taxon>Amphibolurinae</taxon>
        <taxon>Pogona</taxon>
    </lineage>
</organism>
<dbReference type="Pfam" id="PF00059">
    <property type="entry name" value="Lectin_C"/>
    <property type="match status" value="1"/>
</dbReference>
<keyword evidence="5" id="KW-0732">Signal</keyword>
<keyword evidence="3" id="KW-1015">Disulfide bond</keyword>
<evidence type="ECO:0000256" key="5">
    <source>
        <dbReference type="SAM" id="SignalP"/>
    </source>
</evidence>
<evidence type="ECO:0000256" key="2">
    <source>
        <dbReference type="ARBA" id="ARBA00022525"/>
    </source>
</evidence>
<dbReference type="RefSeq" id="XP_072838604.1">
    <property type="nucleotide sequence ID" value="XM_072982503.1"/>
</dbReference>
<keyword evidence="4" id="KW-1133">Transmembrane helix</keyword>
<feature type="domain" description="C-type lectin" evidence="6">
    <location>
        <begin position="40"/>
        <end position="154"/>
    </location>
</feature>
<feature type="chain" id="PRO_5045351643" evidence="5">
    <location>
        <begin position="28"/>
        <end position="239"/>
    </location>
</feature>
<evidence type="ECO:0000256" key="4">
    <source>
        <dbReference type="SAM" id="Phobius"/>
    </source>
</evidence>
<feature type="signal peptide" evidence="5">
    <location>
        <begin position="1"/>
        <end position="27"/>
    </location>
</feature>
<evidence type="ECO:0000313" key="7">
    <source>
        <dbReference type="Proteomes" id="UP001652642"/>
    </source>
</evidence>
<reference evidence="8" key="2">
    <citation type="submission" date="2025-08" db="UniProtKB">
        <authorList>
            <consortium name="RefSeq"/>
        </authorList>
    </citation>
    <scope>IDENTIFICATION</scope>
</reference>
<dbReference type="SMART" id="SM00034">
    <property type="entry name" value="CLECT"/>
    <property type="match status" value="1"/>
</dbReference>
<evidence type="ECO:0000259" key="6">
    <source>
        <dbReference type="PROSITE" id="PS50041"/>
    </source>
</evidence>
<dbReference type="InterPro" id="IPR016187">
    <property type="entry name" value="CTDL_fold"/>
</dbReference>
<dbReference type="InterPro" id="IPR016186">
    <property type="entry name" value="C-type_lectin-like/link_sf"/>
</dbReference>
<dbReference type="CDD" id="cd00037">
    <property type="entry name" value="CLECT"/>
    <property type="match status" value="1"/>
</dbReference>
<reference evidence="7" key="1">
    <citation type="submission" date="2025-05" db="UniProtKB">
        <authorList>
            <consortium name="RefSeq"/>
        </authorList>
    </citation>
    <scope>NUCLEOTIDE SEQUENCE [LARGE SCALE GENOMIC DNA]</scope>
</reference>
<dbReference type="Proteomes" id="UP001652642">
    <property type="component" value="Chromosome 1"/>
</dbReference>
<dbReference type="PROSITE" id="PS50041">
    <property type="entry name" value="C_TYPE_LECTIN_2"/>
    <property type="match status" value="1"/>
</dbReference>
<dbReference type="PANTHER" id="PTHR22803">
    <property type="entry name" value="MANNOSE, PHOSPHOLIPASE, LECTIN RECEPTOR RELATED"/>
    <property type="match status" value="1"/>
</dbReference>
<dbReference type="SUPFAM" id="SSF56436">
    <property type="entry name" value="C-type lectin-like"/>
    <property type="match status" value="1"/>
</dbReference>
<sequence>MGAPSPAACSCLWSGLLLGTLLPSSRGSEEVCPSSVWISFGTSCYALLQGPLETQSIDDAREYCKGNASGADIISINNREENDFIQKIFYNHWRGPEYISLGMFFDTDDDVFKWYDESEVNFTNWEKEDSNEEPLNTCATMHTISGGWKKTSCEHLPLNEILCETAILYEKEYLLDEKVWTTTLVITSTIIVAVSAAFLWFLYQRRVSSGTRCTAHSSSLQVSYSDEEVLVGEENEYIA</sequence>
<evidence type="ECO:0000256" key="3">
    <source>
        <dbReference type="ARBA" id="ARBA00023157"/>
    </source>
</evidence>
<evidence type="ECO:0000313" key="8">
    <source>
        <dbReference type="RefSeq" id="XP_072838604.1"/>
    </source>
</evidence>
<dbReference type="GeneID" id="110081579"/>
<dbReference type="Gene3D" id="3.10.100.10">
    <property type="entry name" value="Mannose-Binding Protein A, subunit A"/>
    <property type="match status" value="1"/>
</dbReference>
<proteinExistence type="predicted"/>
<protein>
    <submittedName>
        <fullName evidence="8">CD302 antigen</fullName>
    </submittedName>
</protein>
<keyword evidence="4" id="KW-0472">Membrane</keyword>
<accession>A0ABM5EZM7</accession>
<comment type="subcellular location">
    <subcellularLocation>
        <location evidence="1">Secreted</location>
    </subcellularLocation>
</comment>
<dbReference type="InterPro" id="IPR001304">
    <property type="entry name" value="C-type_lectin-like"/>
</dbReference>